<dbReference type="Proteomes" id="UP001431209">
    <property type="component" value="Unassembled WGS sequence"/>
</dbReference>
<evidence type="ECO:0008006" key="4">
    <source>
        <dbReference type="Google" id="ProtNLM"/>
    </source>
</evidence>
<proteinExistence type="predicted"/>
<dbReference type="EMBL" id="JAOPGA020000460">
    <property type="protein sequence ID" value="KAL0478670.1"/>
    <property type="molecule type" value="Genomic_DNA"/>
</dbReference>
<dbReference type="AlphaFoldDB" id="A0AAW2YN86"/>
<protein>
    <recommendedName>
        <fullName evidence="4">Late embryogenesis abundant protein</fullName>
    </recommendedName>
</protein>
<feature type="compositionally biased region" description="Basic and acidic residues" evidence="1">
    <location>
        <begin position="40"/>
        <end position="54"/>
    </location>
</feature>
<evidence type="ECO:0000313" key="2">
    <source>
        <dbReference type="EMBL" id="KAL0478670.1"/>
    </source>
</evidence>
<keyword evidence="3" id="KW-1185">Reference proteome</keyword>
<evidence type="ECO:0000256" key="1">
    <source>
        <dbReference type="SAM" id="MobiDB-lite"/>
    </source>
</evidence>
<evidence type="ECO:0000313" key="3">
    <source>
        <dbReference type="Proteomes" id="UP001431209"/>
    </source>
</evidence>
<gene>
    <name evidence="2" type="ORF">AKO1_008271</name>
</gene>
<feature type="compositionally biased region" description="Basic and acidic residues" evidence="1">
    <location>
        <begin position="1"/>
        <end position="11"/>
    </location>
</feature>
<comment type="caution">
    <text evidence="2">The sequence shown here is derived from an EMBL/GenBank/DDBJ whole genome shotgun (WGS) entry which is preliminary data.</text>
</comment>
<reference evidence="2 3" key="1">
    <citation type="submission" date="2024-03" db="EMBL/GenBank/DDBJ databases">
        <title>The Acrasis kona genome and developmental transcriptomes reveal deep origins of eukaryotic multicellular pathways.</title>
        <authorList>
            <person name="Sheikh S."/>
            <person name="Fu C.-J."/>
            <person name="Brown M.W."/>
            <person name="Baldauf S.L."/>
        </authorList>
    </citation>
    <scope>NUCLEOTIDE SEQUENCE [LARGE SCALE GENOMIC DNA]</scope>
    <source>
        <strain evidence="2 3">ATCC MYA-3509</strain>
    </source>
</reference>
<organism evidence="2 3">
    <name type="scientific">Acrasis kona</name>
    <dbReference type="NCBI Taxonomy" id="1008807"/>
    <lineage>
        <taxon>Eukaryota</taxon>
        <taxon>Discoba</taxon>
        <taxon>Heterolobosea</taxon>
        <taxon>Tetramitia</taxon>
        <taxon>Eutetramitia</taxon>
        <taxon>Acrasidae</taxon>
        <taxon>Acrasis</taxon>
    </lineage>
</organism>
<accession>A0AAW2YN86</accession>
<sequence length="131" mass="14455">MMTEENSKEVEQTLIKDPYQNPFEKQIDNSVFAPVVVEPESDKKESSSTEERNEQAQGLISNVTQGITNIIEKVDVNAVKETVSSVTHSVVDAAAHGYEVAADVSHSVVEQASKLLGLNQQPEKEDKKEEK</sequence>
<feature type="region of interest" description="Disordered" evidence="1">
    <location>
        <begin position="1"/>
        <end position="60"/>
    </location>
</feature>
<name>A0AAW2YN86_9EUKA</name>